<organism evidence="2 3">
    <name type="scientific">Metabacillus halosaccharovorans</name>
    <dbReference type="NCBI Taxonomy" id="930124"/>
    <lineage>
        <taxon>Bacteria</taxon>
        <taxon>Bacillati</taxon>
        <taxon>Bacillota</taxon>
        <taxon>Bacilli</taxon>
        <taxon>Bacillales</taxon>
        <taxon>Bacillaceae</taxon>
        <taxon>Metabacillus</taxon>
    </lineage>
</organism>
<name>A0ABT3DBQ7_9BACI</name>
<feature type="chain" id="PRO_5046586006" evidence="1">
    <location>
        <begin position="20"/>
        <end position="108"/>
    </location>
</feature>
<reference evidence="2 3" key="1">
    <citation type="submission" date="2022-10" db="EMBL/GenBank/DDBJ databases">
        <title>Draft genome assembly of moderately radiation resistant bacterium Metabacillus halosaccharovorans.</title>
        <authorList>
            <person name="Pal S."/>
            <person name="Gopinathan A."/>
        </authorList>
    </citation>
    <scope>NUCLEOTIDE SEQUENCE [LARGE SCALE GENOMIC DNA]</scope>
    <source>
        <strain evidence="2 3">VITHBRA001</strain>
    </source>
</reference>
<dbReference type="PROSITE" id="PS51257">
    <property type="entry name" value="PROKAR_LIPOPROTEIN"/>
    <property type="match status" value="1"/>
</dbReference>
<evidence type="ECO:0000313" key="2">
    <source>
        <dbReference type="EMBL" id="MCV9884372.1"/>
    </source>
</evidence>
<comment type="caution">
    <text evidence="2">The sequence shown here is derived from an EMBL/GenBank/DDBJ whole genome shotgun (WGS) entry which is preliminary data.</text>
</comment>
<keyword evidence="1" id="KW-0732">Signal</keyword>
<evidence type="ECO:0000256" key="1">
    <source>
        <dbReference type="SAM" id="SignalP"/>
    </source>
</evidence>
<dbReference type="Proteomes" id="UP001526147">
    <property type="component" value="Unassembled WGS sequence"/>
</dbReference>
<feature type="signal peptide" evidence="1">
    <location>
        <begin position="1"/>
        <end position="19"/>
    </location>
</feature>
<proteinExistence type="predicted"/>
<dbReference type="EMBL" id="JAOYEY010000017">
    <property type="protein sequence ID" value="MCV9884372.1"/>
    <property type="molecule type" value="Genomic_DNA"/>
</dbReference>
<sequence>MIKRRSLFIAILLSCLLYGCNTEDTKNEKKEVKATFIGTIEEITDNQIGLVDIVEGEILSSGSRVSVNLTVNSTETFQLGDKIKVGYDGTIMESFPLQINTLTVEPVE</sequence>
<protein>
    <submittedName>
        <fullName evidence="2">YobA family protein</fullName>
    </submittedName>
</protein>
<evidence type="ECO:0000313" key="3">
    <source>
        <dbReference type="Proteomes" id="UP001526147"/>
    </source>
</evidence>
<gene>
    <name evidence="2" type="ORF">OIH86_01745</name>
</gene>
<keyword evidence="3" id="KW-1185">Reference proteome</keyword>
<accession>A0ABT3DBQ7</accession>
<dbReference type="RefSeq" id="WP_264141340.1">
    <property type="nucleotide sequence ID" value="NZ_JAOYEY010000017.1"/>
</dbReference>